<organism evidence="2 3">
    <name type="scientific">Paenibacillus amylolyticus</name>
    <dbReference type="NCBI Taxonomy" id="1451"/>
    <lineage>
        <taxon>Bacteria</taxon>
        <taxon>Bacillati</taxon>
        <taxon>Bacillota</taxon>
        <taxon>Bacilli</taxon>
        <taxon>Bacillales</taxon>
        <taxon>Paenibacillaceae</taxon>
        <taxon>Paenibacillus</taxon>
    </lineage>
</organism>
<dbReference type="PANTHER" id="PTHR41302:SF2">
    <property type="entry name" value="PRESPORE SPECIFIC TRANSCRIPTIONAL ACTIVATOR RSFA"/>
    <property type="match status" value="1"/>
</dbReference>
<keyword evidence="1" id="KW-0175">Coiled coil</keyword>
<feature type="coiled-coil region" evidence="1">
    <location>
        <begin position="137"/>
        <end position="171"/>
    </location>
</feature>
<dbReference type="EMBL" id="CP145893">
    <property type="protein sequence ID" value="WWP24077.1"/>
    <property type="molecule type" value="Genomic_DNA"/>
</dbReference>
<sequence>MELRKDSWDVEADLFLAQTVLQHIESGSTQLKAFEEASEKLKRSKAACGFRWNGSLRKKYEDAIRKAKQIRNQNKSDGSIVTITNSSTIAHELSPIEEDNTVYSLQDPIQLDQEFVVTFNEIMDNLNSHISLLRKMTLELAGRLEKANNKNEKLKSEYANLQSEIINAVDMNVFMRLADKISNNKMEQITG</sequence>
<dbReference type="RefSeq" id="WP_338709174.1">
    <property type="nucleotide sequence ID" value="NZ_CP145893.1"/>
</dbReference>
<geneLocation type="plasmid" evidence="2 3">
    <name>pY5S7-1</name>
</geneLocation>
<gene>
    <name evidence="2" type="ORF">V6668_30990</name>
</gene>
<evidence type="ECO:0000256" key="1">
    <source>
        <dbReference type="SAM" id="Coils"/>
    </source>
</evidence>
<dbReference type="Proteomes" id="UP001364764">
    <property type="component" value="Plasmid pY5S7-1"/>
</dbReference>
<evidence type="ECO:0008006" key="4">
    <source>
        <dbReference type="Google" id="ProtNLM"/>
    </source>
</evidence>
<dbReference type="InterPro" id="IPR014243">
    <property type="entry name" value="RsfA-like"/>
</dbReference>
<evidence type="ECO:0000313" key="2">
    <source>
        <dbReference type="EMBL" id="WWP24077.1"/>
    </source>
</evidence>
<dbReference type="AlphaFoldDB" id="A0ABD8B2L2"/>
<name>A0ABD8B2L2_PAEAM</name>
<keyword evidence="2" id="KW-0614">Plasmid</keyword>
<reference evidence="2 3" key="1">
    <citation type="submission" date="2024-02" db="EMBL/GenBank/DDBJ databases">
        <title>Complete sequences of two Paenibacillus sp. strains and one Lysinibacillus strain isolated from the environment on STAA medium highlight biotechnological potential.</title>
        <authorList>
            <person name="Attere S.A."/>
            <person name="Piche L.C."/>
            <person name="Intertaglia L."/>
            <person name="Lami R."/>
            <person name="Charette S.J."/>
            <person name="Vincent A.T."/>
        </authorList>
    </citation>
    <scope>NUCLEOTIDE SEQUENCE [LARGE SCALE GENOMIC DNA]</scope>
    <source>
        <strain evidence="2 3">Y5S-7</strain>
        <plasmid evidence="2 3">pY5S7-1</plasmid>
    </source>
</reference>
<proteinExistence type="predicted"/>
<dbReference type="PANTHER" id="PTHR41302">
    <property type="entry name" value="PRESPORE-SPECIFIC TRANSCRIPTIONAL REGULATOR RSFA-RELATED"/>
    <property type="match status" value="1"/>
</dbReference>
<protein>
    <recommendedName>
        <fullName evidence="4">RsfA family transcriptional regulator</fullName>
    </recommendedName>
</protein>
<evidence type="ECO:0000313" key="3">
    <source>
        <dbReference type="Proteomes" id="UP001364764"/>
    </source>
</evidence>
<dbReference type="GeneID" id="93479997"/>
<accession>A0ABD8B2L2</accession>